<keyword evidence="3" id="KW-1185">Reference proteome</keyword>
<dbReference type="PROSITE" id="PS51257">
    <property type="entry name" value="PROKAR_LIPOPROTEIN"/>
    <property type="match status" value="1"/>
</dbReference>
<dbReference type="EMBL" id="CP012678">
    <property type="protein sequence ID" value="ALF60341.1"/>
    <property type="molecule type" value="Genomic_DNA"/>
</dbReference>
<accession>A0A0M4TG15</accession>
<feature type="compositionally biased region" description="Low complexity" evidence="1">
    <location>
        <begin position="20"/>
        <end position="30"/>
    </location>
</feature>
<gene>
    <name evidence="2" type="ORF">AOC03_10060</name>
</gene>
<proteinExistence type="predicted"/>
<name>A0A0M4TG15_9GAMM</name>
<feature type="region of interest" description="Disordered" evidence="1">
    <location>
        <begin position="20"/>
        <end position="39"/>
    </location>
</feature>
<reference evidence="2 3" key="1">
    <citation type="submission" date="2015-09" db="EMBL/GenBank/DDBJ databases">
        <title>Complete genome of Psychrobacter urativorans R10.10B.</title>
        <authorList>
            <person name="See-Too W.S."/>
            <person name="Chan K.G."/>
        </authorList>
    </citation>
    <scope>NUCLEOTIDE SEQUENCE [LARGE SCALE GENOMIC DNA]</scope>
    <source>
        <strain evidence="2 3">R10.10B</strain>
    </source>
</reference>
<dbReference type="OrthoDB" id="9791183at2"/>
<evidence type="ECO:0000313" key="3">
    <source>
        <dbReference type="Proteomes" id="UP000059847"/>
    </source>
</evidence>
<protein>
    <recommendedName>
        <fullName evidence="4">Lipoprotein</fullName>
    </recommendedName>
</protein>
<dbReference type="RefSeq" id="WP_062535643.1">
    <property type="nucleotide sequence ID" value="NZ_CP012678.1"/>
</dbReference>
<evidence type="ECO:0008006" key="4">
    <source>
        <dbReference type="Google" id="ProtNLM"/>
    </source>
</evidence>
<dbReference type="AlphaFoldDB" id="A0A0M4TG15"/>
<organism evidence="2 3">
    <name type="scientific">Psychrobacter urativorans</name>
    <dbReference type="NCBI Taxonomy" id="45610"/>
    <lineage>
        <taxon>Bacteria</taxon>
        <taxon>Pseudomonadati</taxon>
        <taxon>Pseudomonadota</taxon>
        <taxon>Gammaproteobacteria</taxon>
        <taxon>Moraxellales</taxon>
        <taxon>Moraxellaceae</taxon>
        <taxon>Psychrobacter</taxon>
    </lineage>
</organism>
<evidence type="ECO:0000256" key="1">
    <source>
        <dbReference type="SAM" id="MobiDB-lite"/>
    </source>
</evidence>
<dbReference type="KEGG" id="pur:AOC03_10060"/>
<evidence type="ECO:0000313" key="2">
    <source>
        <dbReference type="EMBL" id="ALF60341.1"/>
    </source>
</evidence>
<sequence>MKKLALYLLVGAALVGCGGDDSSSNSNSSPDPNPDPNLSVKLMPGFYEGRTNEKEFLEGLVDDNSRLWFTYAEDKPDNVIGFLSSNGPIILNNNKFQVSAKGYPYDNNRASRDNTITGDYKLGVINGTFYELPSKPITYNLKLKTASFKKHTLDKIDNKTITAPLYVTSGTGAAEATIKFTTNGNFTGKDIKGCDISGKFTQVASQRYFESSITFGQINCSAAGETLTGVASLDDVDTNLLILGTNGSSGRGMYFGS</sequence>
<dbReference type="Proteomes" id="UP000059847">
    <property type="component" value="Chromosome"/>
</dbReference>